<feature type="compositionally biased region" description="Basic and acidic residues" evidence="1">
    <location>
        <begin position="32"/>
        <end position="50"/>
    </location>
</feature>
<organism evidence="2 3">
    <name type="scientific">Methylobacterium longum</name>
    <dbReference type="NCBI Taxonomy" id="767694"/>
    <lineage>
        <taxon>Bacteria</taxon>
        <taxon>Pseudomonadati</taxon>
        <taxon>Pseudomonadota</taxon>
        <taxon>Alphaproteobacteria</taxon>
        <taxon>Hyphomicrobiales</taxon>
        <taxon>Methylobacteriaceae</taxon>
        <taxon>Methylobacterium</taxon>
    </lineage>
</organism>
<accession>A0ABT8AI74</accession>
<feature type="region of interest" description="Disordered" evidence="1">
    <location>
        <begin position="1"/>
        <end position="63"/>
    </location>
</feature>
<dbReference type="RefSeq" id="WP_238286486.1">
    <property type="nucleotide sequence ID" value="NZ_BPQS01000006.1"/>
</dbReference>
<name>A0ABT8AI74_9HYPH</name>
<evidence type="ECO:0000313" key="3">
    <source>
        <dbReference type="Proteomes" id="UP001244297"/>
    </source>
</evidence>
<proteinExistence type="predicted"/>
<sequence>MSSPISRATGGGPATAATASTDRAADATDIGLHAEGDAERITGTHADQRAGRGLGDTPDDHRR</sequence>
<comment type="caution">
    <text evidence="2">The sequence shown here is derived from an EMBL/GenBank/DDBJ whole genome shotgun (WGS) entry which is preliminary data.</text>
</comment>
<gene>
    <name evidence="2" type="ORF">QWZ18_00815</name>
</gene>
<dbReference type="Proteomes" id="UP001244297">
    <property type="component" value="Unassembled WGS sequence"/>
</dbReference>
<keyword evidence="3" id="KW-1185">Reference proteome</keyword>
<dbReference type="EMBL" id="JAUFPT010000001">
    <property type="protein sequence ID" value="MDN3569161.1"/>
    <property type="molecule type" value="Genomic_DNA"/>
</dbReference>
<reference evidence="3" key="1">
    <citation type="journal article" date="2019" name="Int. J. Syst. Evol. Microbiol.">
        <title>The Global Catalogue of Microorganisms (GCM) 10K type strain sequencing project: providing services to taxonomists for standard genome sequencing and annotation.</title>
        <authorList>
            <consortium name="The Broad Institute Genomics Platform"/>
            <consortium name="The Broad Institute Genome Sequencing Center for Infectious Disease"/>
            <person name="Wu L."/>
            <person name="Ma J."/>
        </authorList>
    </citation>
    <scope>NUCLEOTIDE SEQUENCE [LARGE SCALE GENOMIC DNA]</scope>
    <source>
        <strain evidence="3">CECT 7806</strain>
    </source>
</reference>
<evidence type="ECO:0000313" key="2">
    <source>
        <dbReference type="EMBL" id="MDN3569161.1"/>
    </source>
</evidence>
<protein>
    <submittedName>
        <fullName evidence="2">Uncharacterized protein</fullName>
    </submittedName>
</protein>
<evidence type="ECO:0000256" key="1">
    <source>
        <dbReference type="SAM" id="MobiDB-lite"/>
    </source>
</evidence>